<evidence type="ECO:0000256" key="1">
    <source>
        <dbReference type="SAM" id="Phobius"/>
    </source>
</evidence>
<keyword evidence="1" id="KW-0472">Membrane</keyword>
<dbReference type="AlphaFoldDB" id="A0A074KQY6"/>
<keyword evidence="1" id="KW-1133">Transmembrane helix</keyword>
<proteinExistence type="predicted"/>
<comment type="caution">
    <text evidence="2">The sequence shown here is derived from an EMBL/GenBank/DDBJ whole genome shotgun (WGS) entry which is preliminary data.</text>
</comment>
<protein>
    <submittedName>
        <fullName evidence="2">Uncharacterized protein</fullName>
    </submittedName>
</protein>
<gene>
    <name evidence="2" type="ORF">EL17_16625</name>
</gene>
<dbReference type="RefSeq" id="WP_035076849.1">
    <property type="nucleotide sequence ID" value="NZ_JMIH01000024.1"/>
</dbReference>
<feature type="transmembrane region" description="Helical" evidence="1">
    <location>
        <begin position="6"/>
        <end position="25"/>
    </location>
</feature>
<accession>A0A074KQY6</accession>
<sequence length="109" mass="12617">MGFIPIFLTLGGFVFLFTIVVSTSIKNKRKAFDMSFDKLKESLSLKEDMIASRESLVRLENEYLSKKEADRIPSKVALSQTKLYLFQYNRLLKKRPYSFVASLIGYHPI</sequence>
<dbReference type="OrthoDB" id="840017at2"/>
<reference evidence="2 3" key="1">
    <citation type="submission" date="2014-04" db="EMBL/GenBank/DDBJ databases">
        <title>Characterization and application of a salt tolerant electro-active bacterium.</title>
        <authorList>
            <person name="Yang L."/>
            <person name="Wei S."/>
            <person name="Tay Q.X.M."/>
        </authorList>
    </citation>
    <scope>NUCLEOTIDE SEQUENCE [LARGE SCALE GENOMIC DNA]</scope>
    <source>
        <strain evidence="2 3">LY1</strain>
    </source>
</reference>
<dbReference type="EMBL" id="JMIH01000024">
    <property type="protein sequence ID" value="KEO72371.1"/>
    <property type="molecule type" value="Genomic_DNA"/>
</dbReference>
<keyword evidence="1" id="KW-0812">Transmembrane</keyword>
<evidence type="ECO:0000313" key="3">
    <source>
        <dbReference type="Proteomes" id="UP000027821"/>
    </source>
</evidence>
<keyword evidence="3" id="KW-1185">Reference proteome</keyword>
<organism evidence="2 3">
    <name type="scientific">Anditalea andensis</name>
    <dbReference type="NCBI Taxonomy" id="1048983"/>
    <lineage>
        <taxon>Bacteria</taxon>
        <taxon>Pseudomonadati</taxon>
        <taxon>Bacteroidota</taxon>
        <taxon>Cytophagia</taxon>
        <taxon>Cytophagales</taxon>
        <taxon>Cytophagaceae</taxon>
        <taxon>Anditalea</taxon>
    </lineage>
</organism>
<name>A0A074KQY6_9BACT</name>
<evidence type="ECO:0000313" key="2">
    <source>
        <dbReference type="EMBL" id="KEO72371.1"/>
    </source>
</evidence>
<dbReference type="eggNOG" id="ENOG502ZFEU">
    <property type="taxonomic scope" value="Bacteria"/>
</dbReference>
<dbReference type="Proteomes" id="UP000027821">
    <property type="component" value="Unassembled WGS sequence"/>
</dbReference>